<dbReference type="PANTHER" id="PTHR46401:SF2">
    <property type="entry name" value="GLYCOSYLTRANSFERASE WBBK-RELATED"/>
    <property type="match status" value="1"/>
</dbReference>
<dbReference type="EMBL" id="CP003346">
    <property type="protein sequence ID" value="AGA80577.1"/>
    <property type="molecule type" value="Genomic_DNA"/>
</dbReference>
<proteinExistence type="predicted"/>
<evidence type="ECO:0000256" key="1">
    <source>
        <dbReference type="ARBA" id="ARBA00022679"/>
    </source>
</evidence>
<dbReference type="InterPro" id="IPR001296">
    <property type="entry name" value="Glyco_trans_1"/>
</dbReference>
<organism evidence="4 5">
    <name type="scientific">Echinicola vietnamensis (strain DSM 17526 / LMG 23754 / KMM 6221)</name>
    <dbReference type="NCBI Taxonomy" id="926556"/>
    <lineage>
        <taxon>Bacteria</taxon>
        <taxon>Pseudomonadati</taxon>
        <taxon>Bacteroidota</taxon>
        <taxon>Cytophagia</taxon>
        <taxon>Cytophagales</taxon>
        <taxon>Cyclobacteriaceae</taxon>
        <taxon>Echinicola</taxon>
    </lineage>
</organism>
<reference evidence="5" key="1">
    <citation type="submission" date="2012-02" db="EMBL/GenBank/DDBJ databases">
        <title>The complete genome of Echinicola vietnamensis DSM 17526.</title>
        <authorList>
            <person name="Lucas S."/>
            <person name="Copeland A."/>
            <person name="Lapidus A."/>
            <person name="Glavina del Rio T."/>
            <person name="Dalin E."/>
            <person name="Tice H."/>
            <person name="Bruce D."/>
            <person name="Goodwin L."/>
            <person name="Pitluck S."/>
            <person name="Peters L."/>
            <person name="Ovchinnikova G."/>
            <person name="Teshima H."/>
            <person name="Kyrpides N."/>
            <person name="Mavromatis K."/>
            <person name="Ivanova N."/>
            <person name="Brettin T."/>
            <person name="Detter J.C."/>
            <person name="Han C."/>
            <person name="Larimer F."/>
            <person name="Land M."/>
            <person name="Hauser L."/>
            <person name="Markowitz V."/>
            <person name="Cheng J.-F."/>
            <person name="Hugenholtz P."/>
            <person name="Woyke T."/>
            <person name="Wu D."/>
            <person name="Brambilla E."/>
            <person name="Klenk H.-P."/>
            <person name="Eisen J.A."/>
        </authorList>
    </citation>
    <scope>NUCLEOTIDE SEQUENCE [LARGE SCALE GENOMIC DNA]</scope>
    <source>
        <strain evidence="5">DSM 17526 / LMG 23754 / KMM 6221</strain>
    </source>
</reference>
<dbReference type="Pfam" id="PF00534">
    <property type="entry name" value="Glycos_transf_1"/>
    <property type="match status" value="1"/>
</dbReference>
<dbReference type="Gene3D" id="3.40.50.2000">
    <property type="entry name" value="Glycogen Phosphorylase B"/>
    <property type="match status" value="2"/>
</dbReference>
<dbReference type="eggNOG" id="COG0438">
    <property type="taxonomic scope" value="Bacteria"/>
</dbReference>
<dbReference type="AlphaFoldDB" id="L0G4W6"/>
<dbReference type="OrthoDB" id="791981at2"/>
<dbReference type="CDD" id="cd03801">
    <property type="entry name" value="GT4_PimA-like"/>
    <property type="match status" value="1"/>
</dbReference>
<evidence type="ECO:0000313" key="4">
    <source>
        <dbReference type="EMBL" id="AGA80577.1"/>
    </source>
</evidence>
<name>L0G4W6_ECHVK</name>
<accession>L0G4W6</accession>
<gene>
    <name evidence="4" type="ordered locus">Echvi_4393</name>
</gene>
<dbReference type="KEGG" id="evi:Echvi_4393"/>
<sequence>MSNVMSKNILLVSFVVSNKGHGREYLTNIANLTSKSSNVSVFVPSDTDLQKELSSEITVYKSRYGYGAIEREKYKKYGKLSQVIRGGARVRDSLSIYKDLISLIKKSDFDIIHILDSEYISLLSFLNSINEEGKIYITLHASDFYFNSFTFGSIYKSCIRKLLNRSFNKVNGVICHGDWIKDRLQKSFPSVSERILALNYPSQVYKNLSSKSLIRENLRIPKDKTLVLFIGMIRRDKRIEIALETISLLSEEYCLLIAGNPTDYSLSDIDYLIDKYKVGHKVVTDLGFLQKNKFEEYFSISDVLLSCHSKTFPSASGPVSDARTYGLPVVVSPGGQLQYYVESSKVGVVSNGFAAKDYARAIEVIKGEKNQIRESIVEASREYSWDSFVNRQVNFY</sequence>
<evidence type="ECO:0000259" key="2">
    <source>
        <dbReference type="Pfam" id="PF00534"/>
    </source>
</evidence>
<dbReference type="InterPro" id="IPR028098">
    <property type="entry name" value="Glyco_trans_4-like_N"/>
</dbReference>
<dbReference type="PATRIC" id="fig|926556.3.peg.4641"/>
<evidence type="ECO:0000313" key="5">
    <source>
        <dbReference type="Proteomes" id="UP000010796"/>
    </source>
</evidence>
<dbReference type="PANTHER" id="PTHR46401">
    <property type="entry name" value="GLYCOSYLTRANSFERASE WBBK-RELATED"/>
    <property type="match status" value="1"/>
</dbReference>
<feature type="domain" description="Glycosyl transferase family 1" evidence="2">
    <location>
        <begin position="213"/>
        <end position="381"/>
    </location>
</feature>
<keyword evidence="5" id="KW-1185">Reference proteome</keyword>
<keyword evidence="1 4" id="KW-0808">Transferase</keyword>
<feature type="domain" description="Glycosyltransferase subfamily 4-like N-terminal" evidence="3">
    <location>
        <begin position="77"/>
        <end position="190"/>
    </location>
</feature>
<dbReference type="Pfam" id="PF13439">
    <property type="entry name" value="Glyco_transf_4"/>
    <property type="match status" value="1"/>
</dbReference>
<protein>
    <submittedName>
        <fullName evidence="4">Glycosyltransferase</fullName>
    </submittedName>
</protein>
<dbReference type="HOGENOM" id="CLU_695862_0_0_10"/>
<dbReference type="GO" id="GO:0016757">
    <property type="term" value="F:glycosyltransferase activity"/>
    <property type="evidence" value="ECO:0007669"/>
    <property type="project" value="InterPro"/>
</dbReference>
<dbReference type="SUPFAM" id="SSF53756">
    <property type="entry name" value="UDP-Glycosyltransferase/glycogen phosphorylase"/>
    <property type="match status" value="1"/>
</dbReference>
<dbReference type="Proteomes" id="UP000010796">
    <property type="component" value="Chromosome"/>
</dbReference>
<dbReference type="STRING" id="926556.Echvi_4393"/>
<evidence type="ECO:0000259" key="3">
    <source>
        <dbReference type="Pfam" id="PF13439"/>
    </source>
</evidence>